<dbReference type="Pfam" id="PF08606">
    <property type="entry name" value="Prp19"/>
    <property type="match status" value="1"/>
</dbReference>
<dbReference type="EMBL" id="KL363300">
    <property type="protein sequence ID" value="KFD48195.1"/>
    <property type="molecule type" value="Genomic_DNA"/>
</dbReference>
<dbReference type="Proteomes" id="UP000030764">
    <property type="component" value="Unassembled WGS sequence"/>
</dbReference>
<protein>
    <recommendedName>
        <fullName evidence="1">Prp19 coiled-coil region domain-containing protein</fullName>
    </recommendedName>
</protein>
<evidence type="ECO:0000313" key="2">
    <source>
        <dbReference type="EMBL" id="KFD48195.1"/>
    </source>
</evidence>
<keyword evidence="3" id="KW-1185">Reference proteome</keyword>
<evidence type="ECO:0000313" key="3">
    <source>
        <dbReference type="Proteomes" id="UP000030764"/>
    </source>
</evidence>
<evidence type="ECO:0000259" key="1">
    <source>
        <dbReference type="Pfam" id="PF08606"/>
    </source>
</evidence>
<dbReference type="InterPro" id="IPR013915">
    <property type="entry name" value="Prp19_cc"/>
</dbReference>
<sequence>MNRFALRQQLLSSQSELSRVFHEHDAACSVVIAGLQMEVAASKEVSEAHASVSQPREAVSFMQFWRTIVFILLSIPDLRRKKALTVQMKKQE</sequence>
<name>A0A085LT99_9BILA</name>
<proteinExistence type="predicted"/>
<organism evidence="2 3">
    <name type="scientific">Trichuris suis</name>
    <name type="common">pig whipworm</name>
    <dbReference type="NCBI Taxonomy" id="68888"/>
    <lineage>
        <taxon>Eukaryota</taxon>
        <taxon>Metazoa</taxon>
        <taxon>Ecdysozoa</taxon>
        <taxon>Nematoda</taxon>
        <taxon>Enoplea</taxon>
        <taxon>Dorylaimia</taxon>
        <taxon>Trichinellida</taxon>
        <taxon>Trichuridae</taxon>
        <taxon>Trichuris</taxon>
    </lineage>
</organism>
<accession>A0A085LT99</accession>
<gene>
    <name evidence="2" type="ORF">M513_10909</name>
</gene>
<dbReference type="AlphaFoldDB" id="A0A085LT99"/>
<feature type="domain" description="Prp19 coiled-coil region" evidence="1">
    <location>
        <begin position="2"/>
        <end position="43"/>
    </location>
</feature>
<reference evidence="2 3" key="1">
    <citation type="journal article" date="2014" name="Nat. Genet.">
        <title>Genome and transcriptome of the porcine whipworm Trichuris suis.</title>
        <authorList>
            <person name="Jex A.R."/>
            <person name="Nejsum P."/>
            <person name="Schwarz E.M."/>
            <person name="Hu L."/>
            <person name="Young N.D."/>
            <person name="Hall R.S."/>
            <person name="Korhonen P.K."/>
            <person name="Liao S."/>
            <person name="Thamsborg S."/>
            <person name="Xia J."/>
            <person name="Xu P."/>
            <person name="Wang S."/>
            <person name="Scheerlinck J.P."/>
            <person name="Hofmann A."/>
            <person name="Sternberg P.W."/>
            <person name="Wang J."/>
            <person name="Gasser R.B."/>
        </authorList>
    </citation>
    <scope>NUCLEOTIDE SEQUENCE [LARGE SCALE GENOMIC DNA]</scope>
    <source>
        <strain evidence="2">DCEP-RM93M</strain>
    </source>
</reference>